<name>A0A3B1CF55_9ZZZZ</name>
<evidence type="ECO:0000259" key="10">
    <source>
        <dbReference type="Pfam" id="PF00482"/>
    </source>
</evidence>
<keyword evidence="6 9" id="KW-0812">Transmembrane</keyword>
<feature type="transmembrane region" description="Helical" evidence="9">
    <location>
        <begin position="365"/>
        <end position="386"/>
    </location>
</feature>
<keyword evidence="5" id="KW-0997">Cell inner membrane</keyword>
<keyword evidence="4" id="KW-1003">Cell membrane</keyword>
<dbReference type="Gene3D" id="1.20.81.30">
    <property type="entry name" value="Type II secretion system (T2SS), domain F"/>
    <property type="match status" value="2"/>
</dbReference>
<dbReference type="GO" id="GO:0005886">
    <property type="term" value="C:plasma membrane"/>
    <property type="evidence" value="ECO:0007669"/>
    <property type="project" value="UniProtKB-SubCell"/>
</dbReference>
<feature type="domain" description="Type II secretion system protein GspF" evidence="10">
    <location>
        <begin position="264"/>
        <end position="384"/>
    </location>
</feature>
<dbReference type="PRINTS" id="PR00812">
    <property type="entry name" value="BCTERIALGSPF"/>
</dbReference>
<feature type="domain" description="Type II secretion system protein GspF" evidence="10">
    <location>
        <begin position="65"/>
        <end position="185"/>
    </location>
</feature>
<dbReference type="PROSITE" id="PS00874">
    <property type="entry name" value="T2SP_F"/>
    <property type="match status" value="1"/>
</dbReference>
<dbReference type="Pfam" id="PF00482">
    <property type="entry name" value="T2SSF"/>
    <property type="match status" value="2"/>
</dbReference>
<gene>
    <name evidence="11" type="ORF">MNBD_NITROSPIRAE02-356</name>
</gene>
<accession>A0A3B1CF55</accession>
<dbReference type="InterPro" id="IPR018076">
    <property type="entry name" value="T2SS_GspF_dom"/>
</dbReference>
<dbReference type="AlphaFoldDB" id="A0A3B1CF55"/>
<dbReference type="InterPro" id="IPR003004">
    <property type="entry name" value="GspF/PilC"/>
</dbReference>
<reference evidence="11" key="1">
    <citation type="submission" date="2018-06" db="EMBL/GenBank/DDBJ databases">
        <authorList>
            <person name="Zhirakovskaya E."/>
        </authorList>
    </citation>
    <scope>NUCLEOTIDE SEQUENCE</scope>
</reference>
<comment type="subcellular location">
    <subcellularLocation>
        <location evidence="1">Cell inner membrane</location>
        <topology evidence="1">Multi-pass membrane protein</topology>
    </subcellularLocation>
</comment>
<dbReference type="InterPro" id="IPR001992">
    <property type="entry name" value="T2SS_GspF/T4SS_PilC_CS"/>
</dbReference>
<evidence type="ECO:0000256" key="8">
    <source>
        <dbReference type="ARBA" id="ARBA00023136"/>
    </source>
</evidence>
<dbReference type="FunFam" id="1.20.81.30:FF:000001">
    <property type="entry name" value="Type II secretion system protein F"/>
    <property type="match status" value="1"/>
</dbReference>
<feature type="transmembrane region" description="Helical" evidence="9">
    <location>
        <begin position="161"/>
        <end position="184"/>
    </location>
</feature>
<keyword evidence="3" id="KW-0813">Transport</keyword>
<organism evidence="11">
    <name type="scientific">hydrothermal vent metagenome</name>
    <dbReference type="NCBI Taxonomy" id="652676"/>
    <lineage>
        <taxon>unclassified sequences</taxon>
        <taxon>metagenomes</taxon>
        <taxon>ecological metagenomes</taxon>
    </lineage>
</organism>
<dbReference type="PANTHER" id="PTHR30012:SF0">
    <property type="entry name" value="TYPE II SECRETION SYSTEM PROTEIN F-RELATED"/>
    <property type="match status" value="1"/>
</dbReference>
<proteinExistence type="inferred from homology"/>
<evidence type="ECO:0000256" key="1">
    <source>
        <dbReference type="ARBA" id="ARBA00004429"/>
    </source>
</evidence>
<sequence length="393" mass="43992">MAIYKYKGYGPEGKEVNGVVEAPTRVIAMKSLRDETILPYLIEEMGEKKRRWIFQKKDSGQLFFQVGIMLKSGLPLIKSLDITMRHREQKGLSHILSDIKKHVSEGGRFSEALANYPRVFPDVYVNMVRIAEATGGLADVLLNIAEYEERKKEREGKIKSALTYPLVVGLIGSAVVGFLLGYVVPKMEKIFQSVKIDLPFSTTLLIATGSFLRSYGLILSIFFGVLVIAGVRMYRNSVPLRKRVDTLLIGVEVLRKAVMARISELLAFQLREGIPLVAALHGCRGVVNNLLIKEEMQRLALEVEKGKPLSEGLKDSPVFDEMLMAAVLTGEKTGELAGFLERMSYYYRKDVERIMGRLTSLAEPVFILILGLVVGFIVVSIMTPLFEMNQLVK</sequence>
<comment type="similarity">
    <text evidence="2">Belongs to the GSP F family.</text>
</comment>
<dbReference type="GO" id="GO:0009306">
    <property type="term" value="P:protein secretion"/>
    <property type="evidence" value="ECO:0007669"/>
    <property type="project" value="InterPro"/>
</dbReference>
<keyword evidence="8 9" id="KW-0472">Membrane</keyword>
<keyword evidence="7 9" id="KW-1133">Transmembrane helix</keyword>
<protein>
    <recommendedName>
        <fullName evidence="10">Type II secretion system protein GspF domain-containing protein</fullName>
    </recommendedName>
</protein>
<evidence type="ECO:0000256" key="6">
    <source>
        <dbReference type="ARBA" id="ARBA00022692"/>
    </source>
</evidence>
<evidence type="ECO:0000256" key="2">
    <source>
        <dbReference type="ARBA" id="ARBA00005745"/>
    </source>
</evidence>
<evidence type="ECO:0000256" key="7">
    <source>
        <dbReference type="ARBA" id="ARBA00022989"/>
    </source>
</evidence>
<dbReference type="InterPro" id="IPR042094">
    <property type="entry name" value="T2SS_GspF_sf"/>
</dbReference>
<evidence type="ECO:0000256" key="3">
    <source>
        <dbReference type="ARBA" id="ARBA00022448"/>
    </source>
</evidence>
<feature type="transmembrane region" description="Helical" evidence="9">
    <location>
        <begin position="204"/>
        <end position="231"/>
    </location>
</feature>
<evidence type="ECO:0000313" key="11">
    <source>
        <dbReference type="EMBL" id="VAX29106.1"/>
    </source>
</evidence>
<dbReference type="PANTHER" id="PTHR30012">
    <property type="entry name" value="GENERAL SECRETION PATHWAY PROTEIN"/>
    <property type="match status" value="1"/>
</dbReference>
<evidence type="ECO:0000256" key="5">
    <source>
        <dbReference type="ARBA" id="ARBA00022519"/>
    </source>
</evidence>
<evidence type="ECO:0000256" key="4">
    <source>
        <dbReference type="ARBA" id="ARBA00022475"/>
    </source>
</evidence>
<evidence type="ECO:0000256" key="9">
    <source>
        <dbReference type="SAM" id="Phobius"/>
    </source>
</evidence>
<dbReference type="EMBL" id="UOGH01000105">
    <property type="protein sequence ID" value="VAX29106.1"/>
    <property type="molecule type" value="Genomic_DNA"/>
</dbReference>